<comment type="catalytic activity">
    <reaction evidence="7">
        <text>a 5'-end 5'-phospho-ribonucleoside-RNA + 2 S-adenosyl-L-methionine = a 5'-end (5'-bismethylphospho)-ribonucleoside-RNA + 2 S-adenosyl-L-homocysteine</text>
        <dbReference type="Rhea" id="RHEA:58640"/>
        <dbReference type="Rhea" id="RHEA-COMP:15179"/>
        <dbReference type="Rhea" id="RHEA-COMP:15182"/>
        <dbReference type="ChEBI" id="CHEBI:57856"/>
        <dbReference type="ChEBI" id="CHEBI:59789"/>
        <dbReference type="ChEBI" id="CHEBI:138282"/>
        <dbReference type="ChEBI" id="CHEBI:142777"/>
    </reaction>
</comment>
<evidence type="ECO:0000313" key="14">
    <source>
        <dbReference type="Proteomes" id="UP001066276"/>
    </source>
</evidence>
<dbReference type="EMBL" id="JANPWB010000008">
    <property type="protein sequence ID" value="KAJ1160523.1"/>
    <property type="molecule type" value="Genomic_DNA"/>
</dbReference>
<dbReference type="Pfam" id="PF06859">
    <property type="entry name" value="Bin3"/>
    <property type="match status" value="1"/>
</dbReference>
<dbReference type="InterPro" id="IPR039772">
    <property type="entry name" value="Bin3-like"/>
</dbReference>
<feature type="domain" description="Bin3-type SAM" evidence="12">
    <location>
        <begin position="49"/>
        <end position="267"/>
    </location>
</feature>
<comment type="similarity">
    <text evidence="2 11">Belongs to the methyltransferase superfamily.</text>
</comment>
<evidence type="ECO:0000256" key="1">
    <source>
        <dbReference type="ARBA" id="ARBA00004496"/>
    </source>
</evidence>
<evidence type="ECO:0000313" key="13">
    <source>
        <dbReference type="EMBL" id="KAJ1160523.1"/>
    </source>
</evidence>
<keyword evidence="3" id="KW-0963">Cytoplasm</keyword>
<dbReference type="GO" id="GO:0005737">
    <property type="term" value="C:cytoplasm"/>
    <property type="evidence" value="ECO:0007669"/>
    <property type="project" value="UniProtKB-SubCell"/>
</dbReference>
<evidence type="ECO:0000256" key="9">
    <source>
        <dbReference type="ARBA" id="ARBA00045273"/>
    </source>
</evidence>
<evidence type="ECO:0000256" key="5">
    <source>
        <dbReference type="ARBA" id="ARBA00022679"/>
    </source>
</evidence>
<dbReference type="PANTHER" id="PTHR12315">
    <property type="entry name" value="BICOID-INTERACTING PROTEIN RELATED"/>
    <property type="match status" value="1"/>
</dbReference>
<dbReference type="InterPro" id="IPR010675">
    <property type="entry name" value="Bin3_C"/>
</dbReference>
<dbReference type="GO" id="GO:2000632">
    <property type="term" value="P:negative regulation of pre-miRNA processing"/>
    <property type="evidence" value="ECO:0007669"/>
    <property type="project" value="TreeGrafter"/>
</dbReference>
<comment type="subcellular location">
    <subcellularLocation>
        <location evidence="1">Cytoplasm</location>
    </subcellularLocation>
</comment>
<dbReference type="GO" id="GO:0032259">
    <property type="term" value="P:methylation"/>
    <property type="evidence" value="ECO:0007669"/>
    <property type="project" value="UniProtKB-KW"/>
</dbReference>
<dbReference type="PANTHER" id="PTHR12315:SF1">
    <property type="entry name" value="RNA 5'-MONOPHOSPHATE METHYLTRANSFERASE"/>
    <property type="match status" value="1"/>
</dbReference>
<dbReference type="PROSITE" id="PS51515">
    <property type="entry name" value="BIN3_SAM"/>
    <property type="match status" value="1"/>
</dbReference>
<evidence type="ECO:0000256" key="3">
    <source>
        <dbReference type="ARBA" id="ARBA00022490"/>
    </source>
</evidence>
<evidence type="ECO:0000256" key="7">
    <source>
        <dbReference type="ARBA" id="ARBA00044650"/>
    </source>
</evidence>
<comment type="catalytic activity">
    <reaction evidence="8">
        <text>a 5'-end 5'-phospho-ribonucleoside-RNA + S-adenosyl-L-methionine = a 5'-end (5'-methylphospho)-ribonucleoside-RNA + S-adenosyl-L-homocysteine</text>
        <dbReference type="Rhea" id="RHEA:58656"/>
        <dbReference type="Rhea" id="RHEA-COMP:15179"/>
        <dbReference type="Rhea" id="RHEA-COMP:15181"/>
        <dbReference type="ChEBI" id="CHEBI:57856"/>
        <dbReference type="ChEBI" id="CHEBI:59789"/>
        <dbReference type="ChEBI" id="CHEBI:138282"/>
        <dbReference type="ChEBI" id="CHEBI:142776"/>
    </reaction>
</comment>
<keyword evidence="6 10" id="KW-0949">S-adenosyl-L-methionine</keyword>
<comment type="function">
    <text evidence="9">O-methyltransferase that specifically monomethylates 5'-monophosphate of cytoplasmic histidyl tRNA (tRNA(His)), acting as a capping enzyme by protecting tRNA(His) from cleavage by DICER1. Also able, with less efficiently, to methylate the 5' monophosphate of a subset of pre-miRNAs, acting as a negative regulator of miRNA processing. The 5' monophosphate of pre-miRNAs is recognized by DICER1 and is required for pre-miRNAs processing: methylation at this position reduces the processing of pre-miRNAs by DICER1. Was also reported to mediate dimethylation of pre-miR-145; however dimethylation cannot be reproduced by another group which observes a monomethylation of pre-miR-145.</text>
</comment>
<proteinExistence type="inferred from homology"/>
<dbReference type="FunFam" id="3.40.50.150:FF:000138">
    <property type="entry name" value="BCDIN3 domain containing RNA methyltransferase"/>
    <property type="match status" value="1"/>
</dbReference>
<keyword evidence="4 11" id="KW-0489">Methyltransferase</keyword>
<evidence type="ECO:0000256" key="10">
    <source>
        <dbReference type="PROSITE-ProRule" id="PRU00848"/>
    </source>
</evidence>
<evidence type="ECO:0000256" key="8">
    <source>
        <dbReference type="ARBA" id="ARBA00044707"/>
    </source>
</evidence>
<dbReference type="InterPro" id="IPR029063">
    <property type="entry name" value="SAM-dependent_MTases_sf"/>
</dbReference>
<organism evidence="13 14">
    <name type="scientific">Pleurodeles waltl</name>
    <name type="common">Iberian ribbed newt</name>
    <dbReference type="NCBI Taxonomy" id="8319"/>
    <lineage>
        <taxon>Eukaryota</taxon>
        <taxon>Metazoa</taxon>
        <taxon>Chordata</taxon>
        <taxon>Craniata</taxon>
        <taxon>Vertebrata</taxon>
        <taxon>Euteleostomi</taxon>
        <taxon>Amphibia</taxon>
        <taxon>Batrachia</taxon>
        <taxon>Caudata</taxon>
        <taxon>Salamandroidea</taxon>
        <taxon>Salamandridae</taxon>
        <taxon>Pleurodelinae</taxon>
        <taxon>Pleurodeles</taxon>
    </lineage>
</organism>
<accession>A0AAV7S8X8</accession>
<dbReference type="SUPFAM" id="SSF53335">
    <property type="entry name" value="S-adenosyl-L-methionine-dependent methyltransferases"/>
    <property type="match status" value="1"/>
</dbReference>
<dbReference type="GO" id="GO:0008171">
    <property type="term" value="F:O-methyltransferase activity"/>
    <property type="evidence" value="ECO:0007669"/>
    <property type="project" value="UniProtKB-UniRule"/>
</dbReference>
<keyword evidence="14" id="KW-1185">Reference proteome</keyword>
<dbReference type="Proteomes" id="UP001066276">
    <property type="component" value="Chromosome 4_2"/>
</dbReference>
<evidence type="ECO:0000256" key="11">
    <source>
        <dbReference type="RuleBase" id="RU367087"/>
    </source>
</evidence>
<dbReference type="AlphaFoldDB" id="A0AAV7S8X8"/>
<evidence type="ECO:0000256" key="4">
    <source>
        <dbReference type="ARBA" id="ARBA00022603"/>
    </source>
</evidence>
<name>A0AAV7S8X8_PLEWA</name>
<evidence type="ECO:0000259" key="12">
    <source>
        <dbReference type="PROSITE" id="PS51515"/>
    </source>
</evidence>
<gene>
    <name evidence="13" type="ORF">NDU88_001025</name>
</gene>
<evidence type="ECO:0000256" key="6">
    <source>
        <dbReference type="ARBA" id="ARBA00022691"/>
    </source>
</evidence>
<keyword evidence="5 11" id="KW-0808">Transferase</keyword>
<sequence length="267" mass="29924">MAASSLEESDALGSTESISFGDPGAAPFGNFPHYYRFHPPGDRLRLLSPELKARLPEAEWARPLLCLDVGCNSGDLSVALYRLLMGFQDNETARALSVDDLGNVQLLCCDIDATLIQRAKETNPFPDSISYSCLNIMDAFARQGVFDSFLARFDRSSFDLVFCMSVTMWIHLHHGDRGLVEFLGCLASLCKYLLIEPQPWKCYRSAARRLRKLGRNDFDHFRSLTITGDMTKQITKILTSDGATELICSFGNTSWDRSILLFKSNKL</sequence>
<dbReference type="EC" id="2.1.1.-" evidence="11"/>
<dbReference type="Gene3D" id="3.40.50.150">
    <property type="entry name" value="Vaccinia Virus protein VP39"/>
    <property type="match status" value="1"/>
</dbReference>
<dbReference type="GO" id="GO:0008173">
    <property type="term" value="F:RNA methyltransferase activity"/>
    <property type="evidence" value="ECO:0007669"/>
    <property type="project" value="UniProtKB-UniRule"/>
</dbReference>
<evidence type="ECO:0000256" key="2">
    <source>
        <dbReference type="ARBA" id="ARBA00008361"/>
    </source>
</evidence>
<reference evidence="13" key="1">
    <citation type="journal article" date="2022" name="bioRxiv">
        <title>Sequencing and chromosome-scale assembly of the giantPleurodeles waltlgenome.</title>
        <authorList>
            <person name="Brown T."/>
            <person name="Elewa A."/>
            <person name="Iarovenko S."/>
            <person name="Subramanian E."/>
            <person name="Araus A.J."/>
            <person name="Petzold A."/>
            <person name="Susuki M."/>
            <person name="Suzuki K.-i.T."/>
            <person name="Hayashi T."/>
            <person name="Toyoda A."/>
            <person name="Oliveira C."/>
            <person name="Osipova E."/>
            <person name="Leigh N.D."/>
            <person name="Simon A."/>
            <person name="Yun M.H."/>
        </authorList>
    </citation>
    <scope>NUCLEOTIDE SEQUENCE</scope>
    <source>
        <strain evidence="13">20211129_DDA</strain>
        <tissue evidence="13">Liver</tissue>
    </source>
</reference>
<comment type="caution">
    <text evidence="13">The sequence shown here is derived from an EMBL/GenBank/DDBJ whole genome shotgun (WGS) entry which is preliminary data.</text>
</comment>
<protein>
    <recommendedName>
        <fullName evidence="11">RNA methyltransferase</fullName>
        <ecNumber evidence="11">2.1.1.-</ecNumber>
    </recommendedName>
</protein>
<dbReference type="InterPro" id="IPR024160">
    <property type="entry name" value="BIN3_SAM-bd_dom"/>
</dbReference>